<sequence>MFESISRLVSSSIEPEPDVDTHFRFGIATLSVLYFRETIMTLNQLNWLSVGVVLTMFILF</sequence>
<comment type="caution">
    <text evidence="1">The sequence shown here is derived from an EMBL/GenBank/DDBJ whole genome shotgun (WGS) entry which is preliminary data.</text>
</comment>
<reference evidence="2" key="1">
    <citation type="journal article" date="2019" name="Int. J. Syst. Evol. Microbiol.">
        <title>The Global Catalogue of Microorganisms (GCM) 10K type strain sequencing project: providing services to taxonomists for standard genome sequencing and annotation.</title>
        <authorList>
            <consortium name="The Broad Institute Genomics Platform"/>
            <consortium name="The Broad Institute Genome Sequencing Center for Infectious Disease"/>
            <person name="Wu L."/>
            <person name="Ma J."/>
        </authorList>
    </citation>
    <scope>NUCLEOTIDE SEQUENCE [LARGE SCALE GENOMIC DNA]</scope>
    <source>
        <strain evidence="2">NBRC 110633</strain>
    </source>
</reference>
<proteinExistence type="predicted"/>
<dbReference type="EMBL" id="BSOE01000059">
    <property type="protein sequence ID" value="GLR07025.1"/>
    <property type="molecule type" value="Genomic_DNA"/>
</dbReference>
<evidence type="ECO:0000313" key="1">
    <source>
        <dbReference type="EMBL" id="GLR07025.1"/>
    </source>
</evidence>
<organism evidence="1 2">
    <name type="scientific">Vibrio hyugaensis</name>
    <dbReference type="NCBI Taxonomy" id="1534743"/>
    <lineage>
        <taxon>Bacteria</taxon>
        <taxon>Pseudomonadati</taxon>
        <taxon>Pseudomonadota</taxon>
        <taxon>Gammaproteobacteria</taxon>
        <taxon>Vibrionales</taxon>
        <taxon>Vibrionaceae</taxon>
        <taxon>Vibrio</taxon>
    </lineage>
</organism>
<name>A0ABQ5YAJ9_9VIBR</name>
<keyword evidence="2" id="KW-1185">Reference proteome</keyword>
<evidence type="ECO:0000313" key="2">
    <source>
        <dbReference type="Proteomes" id="UP001156669"/>
    </source>
</evidence>
<gene>
    <name evidence="1" type="ORF">GCM10007906_46130</name>
</gene>
<dbReference type="Proteomes" id="UP001156669">
    <property type="component" value="Unassembled WGS sequence"/>
</dbReference>
<accession>A0ABQ5YAJ9</accession>
<protein>
    <submittedName>
        <fullName evidence="1">Uncharacterized protein</fullName>
    </submittedName>
</protein>